<dbReference type="HOGENOM" id="CLU_010194_2_6_1"/>
<protein>
    <recommendedName>
        <fullName evidence="6">NAD(P)-binding protein</fullName>
    </recommendedName>
</protein>
<accession>A0A067Q9U5</accession>
<dbReference type="InParanoid" id="A0A067Q9U5"/>
<keyword evidence="3" id="KW-0560">Oxidoreductase</keyword>
<dbReference type="InterPro" id="IPR020904">
    <property type="entry name" value="Sc_DH/Rdtase_CS"/>
</dbReference>
<dbReference type="EMBL" id="KL197710">
    <property type="protein sequence ID" value="KDQ63828.1"/>
    <property type="molecule type" value="Genomic_DNA"/>
</dbReference>
<dbReference type="PANTHER" id="PTHR43669">
    <property type="entry name" value="5-KETO-D-GLUCONATE 5-REDUCTASE"/>
    <property type="match status" value="1"/>
</dbReference>
<dbReference type="OrthoDB" id="37659at2759"/>
<dbReference type="STRING" id="933084.A0A067Q9U5"/>
<evidence type="ECO:0000313" key="4">
    <source>
        <dbReference type="EMBL" id="KDQ63828.1"/>
    </source>
</evidence>
<dbReference type="PANTHER" id="PTHR43669:SF11">
    <property type="entry name" value="SHORT-CHAIN DEHYDROGENASE_OXIDOREDUCTASE"/>
    <property type="match status" value="1"/>
</dbReference>
<keyword evidence="5" id="KW-1185">Reference proteome</keyword>
<gene>
    <name evidence="4" type="ORF">JAAARDRAFT_54016</name>
</gene>
<dbReference type="SUPFAM" id="SSF51735">
    <property type="entry name" value="NAD(P)-binding Rossmann-fold domains"/>
    <property type="match status" value="1"/>
</dbReference>
<keyword evidence="2" id="KW-0521">NADP</keyword>
<sequence>MSNISECKCILVVGATAGIGRSLALSLRALPSKPTVIVTGRRQERLDELSKQGFETIRCDVDTTRENYQQFVESTTKRYPELDAVVFSAGVQHMFDFSKPDSVDIDKFVSELNINYIGIVTMITYLLPHFLELAAQGRPCFIIPITSGLAIIPGPWVPCYCATKAALHSFSMSLHEQLTGKNVHVLEIMPPLVESELHDHQGTTPSLSKFWMSLDDFTKNAMDGLIRGDACIPVGQVAASHERYEKGKIEIVHKNFEFGQKLGSN</sequence>
<evidence type="ECO:0000256" key="1">
    <source>
        <dbReference type="ARBA" id="ARBA00006484"/>
    </source>
</evidence>
<name>A0A067Q9U5_9AGAM</name>
<dbReference type="InterPro" id="IPR002347">
    <property type="entry name" value="SDR_fam"/>
</dbReference>
<proteinExistence type="inferred from homology"/>
<evidence type="ECO:0000313" key="5">
    <source>
        <dbReference type="Proteomes" id="UP000027265"/>
    </source>
</evidence>
<comment type="similarity">
    <text evidence="1">Belongs to the short-chain dehydrogenases/reductases (SDR) family.</text>
</comment>
<dbReference type="InterPro" id="IPR036291">
    <property type="entry name" value="NAD(P)-bd_dom_sf"/>
</dbReference>
<organism evidence="4 5">
    <name type="scientific">Jaapia argillacea MUCL 33604</name>
    <dbReference type="NCBI Taxonomy" id="933084"/>
    <lineage>
        <taxon>Eukaryota</taxon>
        <taxon>Fungi</taxon>
        <taxon>Dikarya</taxon>
        <taxon>Basidiomycota</taxon>
        <taxon>Agaricomycotina</taxon>
        <taxon>Agaricomycetes</taxon>
        <taxon>Agaricomycetidae</taxon>
        <taxon>Jaapiales</taxon>
        <taxon>Jaapiaceae</taxon>
        <taxon>Jaapia</taxon>
    </lineage>
</organism>
<reference evidence="5" key="1">
    <citation type="journal article" date="2014" name="Proc. Natl. Acad. Sci. U.S.A.">
        <title>Extensive sampling of basidiomycete genomes demonstrates inadequacy of the white-rot/brown-rot paradigm for wood decay fungi.</title>
        <authorList>
            <person name="Riley R."/>
            <person name="Salamov A.A."/>
            <person name="Brown D.W."/>
            <person name="Nagy L.G."/>
            <person name="Floudas D."/>
            <person name="Held B.W."/>
            <person name="Levasseur A."/>
            <person name="Lombard V."/>
            <person name="Morin E."/>
            <person name="Otillar R."/>
            <person name="Lindquist E.A."/>
            <person name="Sun H."/>
            <person name="LaButti K.M."/>
            <person name="Schmutz J."/>
            <person name="Jabbour D."/>
            <person name="Luo H."/>
            <person name="Baker S.E."/>
            <person name="Pisabarro A.G."/>
            <person name="Walton J.D."/>
            <person name="Blanchette R.A."/>
            <person name="Henrissat B."/>
            <person name="Martin F."/>
            <person name="Cullen D."/>
            <person name="Hibbett D.S."/>
            <person name="Grigoriev I.V."/>
        </authorList>
    </citation>
    <scope>NUCLEOTIDE SEQUENCE [LARGE SCALE GENOMIC DNA]</scope>
    <source>
        <strain evidence="5">MUCL 33604</strain>
    </source>
</reference>
<dbReference type="PRINTS" id="PR00081">
    <property type="entry name" value="GDHRDH"/>
</dbReference>
<dbReference type="Gene3D" id="3.40.50.720">
    <property type="entry name" value="NAD(P)-binding Rossmann-like Domain"/>
    <property type="match status" value="1"/>
</dbReference>
<dbReference type="GO" id="GO:0016491">
    <property type="term" value="F:oxidoreductase activity"/>
    <property type="evidence" value="ECO:0007669"/>
    <property type="project" value="UniProtKB-KW"/>
</dbReference>
<dbReference type="Proteomes" id="UP000027265">
    <property type="component" value="Unassembled WGS sequence"/>
</dbReference>
<evidence type="ECO:0008006" key="6">
    <source>
        <dbReference type="Google" id="ProtNLM"/>
    </source>
</evidence>
<dbReference type="PROSITE" id="PS00061">
    <property type="entry name" value="ADH_SHORT"/>
    <property type="match status" value="1"/>
</dbReference>
<evidence type="ECO:0000256" key="3">
    <source>
        <dbReference type="ARBA" id="ARBA00023002"/>
    </source>
</evidence>
<dbReference type="Pfam" id="PF00106">
    <property type="entry name" value="adh_short"/>
    <property type="match status" value="1"/>
</dbReference>
<dbReference type="AlphaFoldDB" id="A0A067Q9U5"/>
<evidence type="ECO:0000256" key="2">
    <source>
        <dbReference type="ARBA" id="ARBA00022857"/>
    </source>
</evidence>